<name>A0ABR1M191_9PEZI</name>
<dbReference type="Pfam" id="PF07366">
    <property type="entry name" value="SnoaL"/>
    <property type="match status" value="1"/>
</dbReference>
<dbReference type="EMBL" id="JBBPEH010000003">
    <property type="protein sequence ID" value="KAK7541213.1"/>
    <property type="molecule type" value="Genomic_DNA"/>
</dbReference>
<evidence type="ECO:0000313" key="2">
    <source>
        <dbReference type="Proteomes" id="UP001360953"/>
    </source>
</evidence>
<proteinExistence type="predicted"/>
<comment type="caution">
    <text evidence="1">The sequence shown here is derived from an EMBL/GenBank/DDBJ whole genome shotgun (WGS) entry which is preliminary data.</text>
</comment>
<dbReference type="InterPro" id="IPR032710">
    <property type="entry name" value="NTF2-like_dom_sf"/>
</dbReference>
<dbReference type="InterPro" id="IPR009959">
    <property type="entry name" value="Cyclase_SnoaL-like"/>
</dbReference>
<sequence>MDSEQLEQHYRRYISQLNAKKTDDLDLNDYVHDEVTHNGRRMSRSEYGAMIASSITAAPDLFFDVHLLVANDDQVAARINFNCTPVAELNGKKPTGDKVAFSEHAFYQFEDGKIREVWALFDEPAPVAAARRKRLAEGFGASHRIHHPHG</sequence>
<dbReference type="GeneID" id="92027868"/>
<evidence type="ECO:0000313" key="1">
    <source>
        <dbReference type="EMBL" id="KAK7541213.1"/>
    </source>
</evidence>
<protein>
    <submittedName>
        <fullName evidence="1">Ester cyclase</fullName>
    </submittedName>
</protein>
<gene>
    <name evidence="1" type="ORF">J3D65DRAFT_271099</name>
</gene>
<accession>A0ABR1M191</accession>
<dbReference type="Gene3D" id="3.10.450.50">
    <property type="match status" value="1"/>
</dbReference>
<organism evidence="1 2">
    <name type="scientific">Phyllosticta citribraziliensis</name>
    <dbReference type="NCBI Taxonomy" id="989973"/>
    <lineage>
        <taxon>Eukaryota</taxon>
        <taxon>Fungi</taxon>
        <taxon>Dikarya</taxon>
        <taxon>Ascomycota</taxon>
        <taxon>Pezizomycotina</taxon>
        <taxon>Dothideomycetes</taxon>
        <taxon>Dothideomycetes incertae sedis</taxon>
        <taxon>Botryosphaeriales</taxon>
        <taxon>Phyllostictaceae</taxon>
        <taxon>Phyllosticta</taxon>
    </lineage>
</organism>
<dbReference type="RefSeq" id="XP_066658144.1">
    <property type="nucleotide sequence ID" value="XM_066794962.1"/>
</dbReference>
<dbReference type="Proteomes" id="UP001360953">
    <property type="component" value="Unassembled WGS sequence"/>
</dbReference>
<dbReference type="SUPFAM" id="SSF54427">
    <property type="entry name" value="NTF2-like"/>
    <property type="match status" value="1"/>
</dbReference>
<keyword evidence="2" id="KW-1185">Reference proteome</keyword>
<reference evidence="1 2" key="1">
    <citation type="submission" date="2024-04" db="EMBL/GenBank/DDBJ databases">
        <title>Phyllosticta paracitricarpa is synonymous to the EU quarantine fungus P. citricarpa based on phylogenomic analyses.</title>
        <authorList>
            <consortium name="Lawrence Berkeley National Laboratory"/>
            <person name="Van ingen-buijs V.A."/>
            <person name="Van westerhoven A.C."/>
            <person name="Haridas S."/>
            <person name="Skiadas P."/>
            <person name="Martin F."/>
            <person name="Groenewald J.Z."/>
            <person name="Crous P.W."/>
            <person name="Seidl M.F."/>
        </authorList>
    </citation>
    <scope>NUCLEOTIDE SEQUENCE [LARGE SCALE GENOMIC DNA]</scope>
    <source>
        <strain evidence="1 2">CPC 17464</strain>
    </source>
</reference>